<evidence type="ECO:0000313" key="2">
    <source>
        <dbReference type="Proteomes" id="UP000184171"/>
    </source>
</evidence>
<organism evidence="1 2">
    <name type="scientific">Malonomonas rubra DSM 5091</name>
    <dbReference type="NCBI Taxonomy" id="1122189"/>
    <lineage>
        <taxon>Bacteria</taxon>
        <taxon>Pseudomonadati</taxon>
        <taxon>Thermodesulfobacteriota</taxon>
        <taxon>Desulfuromonadia</taxon>
        <taxon>Desulfuromonadales</taxon>
        <taxon>Geopsychrobacteraceae</taxon>
        <taxon>Malonomonas</taxon>
    </lineage>
</organism>
<dbReference type="SUPFAM" id="SSF47240">
    <property type="entry name" value="Ferritin-like"/>
    <property type="match status" value="1"/>
</dbReference>
<dbReference type="OrthoDB" id="5395233at2"/>
<evidence type="ECO:0008006" key="3">
    <source>
        <dbReference type="Google" id="ProtNLM"/>
    </source>
</evidence>
<dbReference type="Proteomes" id="UP000184171">
    <property type="component" value="Unassembled WGS sequence"/>
</dbReference>
<dbReference type="InterPro" id="IPR009078">
    <property type="entry name" value="Ferritin-like_SF"/>
</dbReference>
<dbReference type="EMBL" id="FQZT01000028">
    <property type="protein sequence ID" value="SHJ95743.1"/>
    <property type="molecule type" value="Genomic_DNA"/>
</dbReference>
<dbReference type="InterPro" id="IPR012347">
    <property type="entry name" value="Ferritin-like"/>
</dbReference>
<dbReference type="RefSeq" id="WP_072910128.1">
    <property type="nucleotide sequence ID" value="NZ_FQZT01000028.1"/>
</dbReference>
<protein>
    <recommendedName>
        <fullName evidence="3">DUF2383 domain-containing protein</fullName>
    </recommendedName>
</protein>
<keyword evidence="2" id="KW-1185">Reference proteome</keyword>
<dbReference type="Gene3D" id="1.20.1260.10">
    <property type="match status" value="1"/>
</dbReference>
<name>A0A1M6NJ90_MALRU</name>
<proteinExistence type="predicted"/>
<gene>
    <name evidence="1" type="ORF">SAMN02745165_03627</name>
</gene>
<accession>A0A1M6NJ90</accession>
<sequence length="160" mass="17829">MTDQVKACFTFDAACDAAIEMETQIYKLFLGAIRIVKDKAANEILQEAATVRLGIKQKLEMAALRGGIDEQEIQGAVRVMNLAHSIRCCDLQQINAKADNRKALAFAIQMSKNALEFYRGMSDQCSGAPMAKLFSSLGDDQTRYLQQLEDTYEKHFLPEG</sequence>
<evidence type="ECO:0000313" key="1">
    <source>
        <dbReference type="EMBL" id="SHJ95743.1"/>
    </source>
</evidence>
<reference evidence="1 2" key="1">
    <citation type="submission" date="2016-11" db="EMBL/GenBank/DDBJ databases">
        <authorList>
            <person name="Jaros S."/>
            <person name="Januszkiewicz K."/>
            <person name="Wedrychowicz H."/>
        </authorList>
    </citation>
    <scope>NUCLEOTIDE SEQUENCE [LARGE SCALE GENOMIC DNA]</scope>
    <source>
        <strain evidence="1 2">DSM 5091</strain>
    </source>
</reference>
<dbReference type="AlphaFoldDB" id="A0A1M6NJ90"/>
<dbReference type="STRING" id="1122189.SAMN02745165_03627"/>